<keyword evidence="1" id="KW-0175">Coiled coil</keyword>
<feature type="coiled-coil region" evidence="1">
    <location>
        <begin position="25"/>
        <end position="62"/>
    </location>
</feature>
<dbReference type="EMBL" id="UOFY01000054">
    <property type="protein sequence ID" value="VAX10822.1"/>
    <property type="molecule type" value="Genomic_DNA"/>
</dbReference>
<evidence type="ECO:0000256" key="1">
    <source>
        <dbReference type="SAM" id="Coils"/>
    </source>
</evidence>
<sequence>MFRFIYLSIIPGLFILSGCQTPISTQELESRNQSLQQQLDSAENKIKNLKSEQGKLQSALNESNRVLQIIGKEKSSRFTESTLLRSQARHFAQTQIDVYKSFLVNNNLLDYVGGELIKRKQYDNQRIMLVDLKNEIPHSGVLTGIGAYYARPTEMTVKVLRKIENKLVVVWESRVLKIKKTGLVKTRFKVTVGVEKGDVLGYYFSKAATVAFDKGTGDTRYLNRNLRPGSSISPSSLEGDEQRAYSLGVYGLLK</sequence>
<name>A0A3B1B3W9_9ZZZZ</name>
<gene>
    <name evidence="2" type="ORF">MNBD_GAMMA25-2471</name>
</gene>
<protein>
    <submittedName>
        <fullName evidence="2">Uncharacterized protein</fullName>
    </submittedName>
</protein>
<evidence type="ECO:0000313" key="2">
    <source>
        <dbReference type="EMBL" id="VAX10822.1"/>
    </source>
</evidence>
<reference evidence="2" key="1">
    <citation type="submission" date="2018-06" db="EMBL/GenBank/DDBJ databases">
        <authorList>
            <person name="Zhirakovskaya E."/>
        </authorList>
    </citation>
    <scope>NUCLEOTIDE SEQUENCE</scope>
</reference>
<accession>A0A3B1B3W9</accession>
<organism evidence="2">
    <name type="scientific">hydrothermal vent metagenome</name>
    <dbReference type="NCBI Taxonomy" id="652676"/>
    <lineage>
        <taxon>unclassified sequences</taxon>
        <taxon>metagenomes</taxon>
        <taxon>ecological metagenomes</taxon>
    </lineage>
</organism>
<dbReference type="AlphaFoldDB" id="A0A3B1B3W9"/>
<dbReference type="PROSITE" id="PS51257">
    <property type="entry name" value="PROKAR_LIPOPROTEIN"/>
    <property type="match status" value="1"/>
</dbReference>
<proteinExistence type="predicted"/>